<dbReference type="InterPro" id="IPR029058">
    <property type="entry name" value="AB_hydrolase_fold"/>
</dbReference>
<dbReference type="SUPFAM" id="SSF53474">
    <property type="entry name" value="alpha/beta-Hydrolases"/>
    <property type="match status" value="1"/>
</dbReference>
<evidence type="ECO:0000259" key="2">
    <source>
        <dbReference type="Pfam" id="PF12697"/>
    </source>
</evidence>
<dbReference type="STRING" id="398843.A3K89_11315"/>
<accession>A0A239KHK5</accession>
<dbReference type="RefSeq" id="WP_089248637.1">
    <property type="nucleotide sequence ID" value="NZ_FZOW01000010.1"/>
</dbReference>
<protein>
    <submittedName>
        <fullName evidence="3">Pimeloyl-ACP methyl ester carboxylesterase</fullName>
    </submittedName>
</protein>
<feature type="domain" description="AB hydrolase-1" evidence="2">
    <location>
        <begin position="56"/>
        <end position="269"/>
    </location>
</feature>
<keyword evidence="4" id="KW-1185">Reference proteome</keyword>
<reference evidence="4" key="1">
    <citation type="submission" date="2017-06" db="EMBL/GenBank/DDBJ databases">
        <authorList>
            <person name="Varghese N."/>
            <person name="Submissions S."/>
        </authorList>
    </citation>
    <scope>NUCLEOTIDE SEQUENCE [LARGE SCALE GENOMIC DNA]</scope>
    <source>
        <strain evidence="4">JCM 23211</strain>
    </source>
</reference>
<dbReference type="AlphaFoldDB" id="A0A239KHK5"/>
<gene>
    <name evidence="3" type="ORF">SAMN05421642_110173</name>
</gene>
<dbReference type="InterPro" id="IPR050266">
    <property type="entry name" value="AB_hydrolase_sf"/>
</dbReference>
<proteinExistence type="predicted"/>
<dbReference type="PANTHER" id="PTHR43798:SF31">
    <property type="entry name" value="AB HYDROLASE SUPERFAMILY PROTEIN YCLE"/>
    <property type="match status" value="1"/>
</dbReference>
<dbReference type="Gene3D" id="3.40.50.1820">
    <property type="entry name" value="alpha/beta hydrolase"/>
    <property type="match status" value="1"/>
</dbReference>
<name>A0A239KHK5_9NOCA</name>
<dbReference type="PANTHER" id="PTHR43798">
    <property type="entry name" value="MONOACYLGLYCEROL LIPASE"/>
    <property type="match status" value="1"/>
</dbReference>
<organism evidence="3 4">
    <name type="scientific">Rhodococcoides kyotonense</name>
    <dbReference type="NCBI Taxonomy" id="398843"/>
    <lineage>
        <taxon>Bacteria</taxon>
        <taxon>Bacillati</taxon>
        <taxon>Actinomycetota</taxon>
        <taxon>Actinomycetes</taxon>
        <taxon>Mycobacteriales</taxon>
        <taxon>Nocardiaceae</taxon>
        <taxon>Rhodococcoides</taxon>
    </lineage>
</organism>
<dbReference type="Proteomes" id="UP000198327">
    <property type="component" value="Unassembled WGS sequence"/>
</dbReference>
<evidence type="ECO:0000256" key="1">
    <source>
        <dbReference type="ARBA" id="ARBA00022801"/>
    </source>
</evidence>
<evidence type="ECO:0000313" key="3">
    <source>
        <dbReference type="EMBL" id="SNT17470.1"/>
    </source>
</evidence>
<keyword evidence="1" id="KW-0378">Hydrolase</keyword>
<evidence type="ECO:0000313" key="4">
    <source>
        <dbReference type="Proteomes" id="UP000198327"/>
    </source>
</evidence>
<dbReference type="EMBL" id="FZOW01000010">
    <property type="protein sequence ID" value="SNT17470.1"/>
    <property type="molecule type" value="Genomic_DNA"/>
</dbReference>
<dbReference type="GO" id="GO:0016020">
    <property type="term" value="C:membrane"/>
    <property type="evidence" value="ECO:0007669"/>
    <property type="project" value="TreeGrafter"/>
</dbReference>
<sequence>MTSVQIFTSQVGADDVRRRYRELLDSWPVPSQELIVPTRAGNTFVVASGPVDAPPLVLLHGSGSHSGTWLGDIATWSRRFRCYAVDMLGEPGGSDAVRLPLGTDDTASWLDEVFDALAIDDAAVVGMSLGGWTALDFTIRRPARVNRLAVLCPGGIGRQTMGWLPKVLLLRAFGKRGRRRTAQIVTGLDGDSAATVLDDVVRIFAHFKPRTERLPVFSDDDLRGISVPVGVIVGDRDVMMDSTETVRRAERFIDDSSVVVLPDTGHAIVGQTDTVMTFLTS</sequence>
<dbReference type="OrthoDB" id="5513277at2"/>
<dbReference type="PRINTS" id="PR00111">
    <property type="entry name" value="ABHYDROLASE"/>
</dbReference>
<dbReference type="GO" id="GO:0016787">
    <property type="term" value="F:hydrolase activity"/>
    <property type="evidence" value="ECO:0007669"/>
    <property type="project" value="UniProtKB-KW"/>
</dbReference>
<dbReference type="InterPro" id="IPR000073">
    <property type="entry name" value="AB_hydrolase_1"/>
</dbReference>
<dbReference type="Pfam" id="PF12697">
    <property type="entry name" value="Abhydrolase_6"/>
    <property type="match status" value="1"/>
</dbReference>